<dbReference type="AlphaFoldDB" id="A0A0A2V9F2"/>
<dbReference type="PANTHER" id="PTHR46082:SF6">
    <property type="entry name" value="AAA+ ATPASE DOMAIN-CONTAINING PROTEIN-RELATED"/>
    <property type="match status" value="1"/>
</dbReference>
<dbReference type="InterPro" id="IPR027417">
    <property type="entry name" value="P-loop_NTPase"/>
</dbReference>
<dbReference type="HOGENOM" id="CLU_000288_125_8_1"/>
<sequence length="855" mass="95989">MASGIRVLVDPTQHDAANINKDEAMLECHRRNSWNRSLRGQNLGRERAKGEDVNWLTSLCMLPKAVPTARIMRFGYESAWYGTDEDKPKKTHVFDVAEMLLKEMEIYPRTWSGIHLNGITTTSKNSLVPWMQDIALSRTHSCGLLLVRESILENVLLAPGSEEHRKQRHFLVPFGRNEAFVGRDVVLDALRKRLPPTAHPHDCQRTAVEGLGGIGKTQNALEAAYYIHDAHPDCSVFWVPAVDPASLDRAYRDIGHALGVKGLDDEKADVRVLVHAALTMDDVGPCLWIIDNADERELLFGKPWTLKNLPFNRNGSILITTRNHEVAIRLDVPKPGLFKVDKMHRAESAKLLYWGLDESQIDDTMSTNALLDFLTDLPLAVKQASAYMAERNMSTARYLGHCQSSNKTLIRLLSKDFGDRGRYETTHNPVATTWLISFEYLSRDAPLAADYLQFISFLSEKNIPRSLLPDEDDELEADEALGTLQAYAFVTERLDTGWFDVHRLVRLVMHNWLAEKGEQVAWLTNVINRLDRIYPIPEHENKDVWMDYLSHAQAALETRAEATDKSRTSNLLLKVGQSSYKLGQYAAAKATHHKSLELRIKALDREGQFAAAKAIHRKVLELRTKVLGAEYLDTLSSINALVLALDRQGQYAAVEEMHCKVLELKTKVLGVEHLDTLGSINNLALALDRQGQYVAAEAMHRKVLEVRTKVLGAEHPNTLSSINALVLALDGQGQYAAVEEIHRKVLELKTKVLGVEHPDTLSSINNLALALDRQGQYVAAEAIYRKVLELRTKVLGAEHLNTLSSMHDLARALYRQGQYVAAEAMHRKVLELATEVLGAEHPNTLISMNDLARVL</sequence>
<evidence type="ECO:0000313" key="2">
    <source>
        <dbReference type="Proteomes" id="UP000030106"/>
    </source>
</evidence>
<name>A0A0A2V9F2_BEABA</name>
<dbReference type="OrthoDB" id="626167at2759"/>
<proteinExistence type="predicted"/>
<dbReference type="InterPro" id="IPR019734">
    <property type="entry name" value="TPR_rpt"/>
</dbReference>
<dbReference type="Gene3D" id="1.25.40.10">
    <property type="entry name" value="Tetratricopeptide repeat domain"/>
    <property type="match status" value="2"/>
</dbReference>
<gene>
    <name evidence="1" type="ORF">BBAD15_g12104</name>
</gene>
<dbReference type="Proteomes" id="UP000030106">
    <property type="component" value="Unassembled WGS sequence"/>
</dbReference>
<dbReference type="SUPFAM" id="SSF48452">
    <property type="entry name" value="TPR-like"/>
    <property type="match status" value="2"/>
</dbReference>
<dbReference type="SUPFAM" id="SSF52540">
    <property type="entry name" value="P-loop containing nucleoside triphosphate hydrolases"/>
    <property type="match status" value="1"/>
</dbReference>
<reference evidence="1 2" key="1">
    <citation type="submission" date="2012-10" db="EMBL/GenBank/DDBJ databases">
        <title>Genome sequencing and analysis of entomopathogenic fungi Beauveria bassiana D1-5.</title>
        <authorList>
            <person name="Li Q."/>
            <person name="Wang L."/>
            <person name="Zhang Z."/>
            <person name="Wang Q."/>
            <person name="Ren J."/>
            <person name="Wang M."/>
            <person name="Xu W."/>
            <person name="Wang J."/>
            <person name="Lu Y."/>
            <person name="Du Q."/>
            <person name="Sun Z."/>
        </authorList>
    </citation>
    <scope>NUCLEOTIDE SEQUENCE [LARGE SCALE GENOMIC DNA]</scope>
    <source>
        <strain evidence="1 2">D1-5</strain>
    </source>
</reference>
<protein>
    <submittedName>
        <fullName evidence="1">Kinesin light chain</fullName>
    </submittedName>
</protein>
<comment type="caution">
    <text evidence="1">The sequence shown here is derived from an EMBL/GenBank/DDBJ whole genome shotgun (WGS) entry which is preliminary data.</text>
</comment>
<dbReference type="SMART" id="SM00028">
    <property type="entry name" value="TPR"/>
    <property type="match status" value="4"/>
</dbReference>
<dbReference type="InterPro" id="IPR053137">
    <property type="entry name" value="NLR-like"/>
</dbReference>
<dbReference type="Gene3D" id="3.40.50.300">
    <property type="entry name" value="P-loop containing nucleotide triphosphate hydrolases"/>
    <property type="match status" value="1"/>
</dbReference>
<dbReference type="PANTHER" id="PTHR46082">
    <property type="entry name" value="ATP/GTP-BINDING PROTEIN-RELATED"/>
    <property type="match status" value="1"/>
</dbReference>
<dbReference type="EMBL" id="ANFO01001418">
    <property type="protein sequence ID" value="KGQ02680.1"/>
    <property type="molecule type" value="Genomic_DNA"/>
</dbReference>
<accession>A0A0A2V9F2</accession>
<dbReference type="STRING" id="1245745.A0A0A2V9F2"/>
<dbReference type="InterPro" id="IPR011990">
    <property type="entry name" value="TPR-like_helical_dom_sf"/>
</dbReference>
<organism evidence="1 2">
    <name type="scientific">Beauveria bassiana D1-5</name>
    <dbReference type="NCBI Taxonomy" id="1245745"/>
    <lineage>
        <taxon>Eukaryota</taxon>
        <taxon>Fungi</taxon>
        <taxon>Dikarya</taxon>
        <taxon>Ascomycota</taxon>
        <taxon>Pezizomycotina</taxon>
        <taxon>Sordariomycetes</taxon>
        <taxon>Hypocreomycetidae</taxon>
        <taxon>Hypocreales</taxon>
        <taxon>Cordycipitaceae</taxon>
        <taxon>Beauveria</taxon>
    </lineage>
</organism>
<dbReference type="Pfam" id="PF13424">
    <property type="entry name" value="TPR_12"/>
    <property type="match status" value="3"/>
</dbReference>
<evidence type="ECO:0000313" key="1">
    <source>
        <dbReference type="EMBL" id="KGQ02680.1"/>
    </source>
</evidence>